<keyword evidence="4" id="KW-0813">Transport</keyword>
<organism evidence="7 8">
    <name type="scientific">Plutella xylostella</name>
    <name type="common">Diamondback moth</name>
    <name type="synonym">Plutella maculipennis</name>
    <dbReference type="NCBI Taxonomy" id="51655"/>
    <lineage>
        <taxon>Eukaryota</taxon>
        <taxon>Metazoa</taxon>
        <taxon>Ecdysozoa</taxon>
        <taxon>Arthropoda</taxon>
        <taxon>Hexapoda</taxon>
        <taxon>Insecta</taxon>
        <taxon>Pterygota</taxon>
        <taxon>Neoptera</taxon>
        <taxon>Endopterygota</taxon>
        <taxon>Lepidoptera</taxon>
        <taxon>Glossata</taxon>
        <taxon>Ditrysia</taxon>
        <taxon>Yponomeutoidea</taxon>
        <taxon>Plutellidae</taxon>
        <taxon>Plutella</taxon>
    </lineage>
</organism>
<dbReference type="GO" id="GO:0005829">
    <property type="term" value="C:cytosol"/>
    <property type="evidence" value="ECO:0007669"/>
    <property type="project" value="TreeGrafter"/>
</dbReference>
<evidence type="ECO:0000256" key="6">
    <source>
        <dbReference type="SAM" id="Phobius"/>
    </source>
</evidence>
<keyword evidence="6" id="KW-0472">Membrane</keyword>
<dbReference type="PROSITE" id="PS01013">
    <property type="entry name" value="OSBP"/>
    <property type="match status" value="1"/>
</dbReference>
<dbReference type="PANTHER" id="PTHR10972:SF102">
    <property type="entry name" value="OXYSTEROL-BINDING PROTEIN"/>
    <property type="match status" value="1"/>
</dbReference>
<evidence type="ECO:0000256" key="2">
    <source>
        <dbReference type="ARBA" id="ARBA00023121"/>
    </source>
</evidence>
<feature type="compositionally biased region" description="Basic and acidic residues" evidence="5">
    <location>
        <begin position="566"/>
        <end position="583"/>
    </location>
</feature>
<evidence type="ECO:0000256" key="4">
    <source>
        <dbReference type="RuleBase" id="RU003845"/>
    </source>
</evidence>
<dbReference type="Gene3D" id="1.10.287.2720">
    <property type="match status" value="1"/>
</dbReference>
<protein>
    <recommendedName>
        <fullName evidence="4">Oxysterol-binding protein</fullName>
    </recommendedName>
</protein>
<evidence type="ECO:0000256" key="5">
    <source>
        <dbReference type="SAM" id="MobiDB-lite"/>
    </source>
</evidence>
<dbReference type="EMBL" id="CAJHNJ030000023">
    <property type="protein sequence ID" value="CAG9120210.1"/>
    <property type="molecule type" value="Genomic_DNA"/>
</dbReference>
<dbReference type="AlphaFoldDB" id="A0A8S4EXM8"/>
<dbReference type="GO" id="GO:0032541">
    <property type="term" value="C:cortical endoplasmic reticulum"/>
    <property type="evidence" value="ECO:0007669"/>
    <property type="project" value="TreeGrafter"/>
</dbReference>
<dbReference type="InterPro" id="IPR018494">
    <property type="entry name" value="Oxysterol-bd_CS"/>
</dbReference>
<feature type="region of interest" description="Disordered" evidence="5">
    <location>
        <begin position="566"/>
        <end position="588"/>
    </location>
</feature>
<dbReference type="PANTHER" id="PTHR10972">
    <property type="entry name" value="OXYSTEROL-BINDING PROTEIN-RELATED"/>
    <property type="match status" value="1"/>
</dbReference>
<dbReference type="FunFam" id="1.10.287.2720:FF:000002">
    <property type="entry name" value="Oxysterol-binding protein"/>
    <property type="match status" value="1"/>
</dbReference>
<keyword evidence="6" id="KW-1133">Transmembrane helix</keyword>
<dbReference type="GO" id="GO:0016020">
    <property type="term" value="C:membrane"/>
    <property type="evidence" value="ECO:0007669"/>
    <property type="project" value="TreeGrafter"/>
</dbReference>
<dbReference type="InterPro" id="IPR000648">
    <property type="entry name" value="Oxysterol-bd"/>
</dbReference>
<dbReference type="Proteomes" id="UP000653454">
    <property type="component" value="Unassembled WGS sequence"/>
</dbReference>
<gene>
    <name evidence="7" type="ORF">PLXY2_LOCUS7102</name>
</gene>
<keyword evidence="8" id="KW-1185">Reference proteome</keyword>
<keyword evidence="6" id="KW-0812">Transmembrane</keyword>
<proteinExistence type="inferred from homology"/>
<dbReference type="GO" id="GO:0015485">
    <property type="term" value="F:cholesterol binding"/>
    <property type="evidence" value="ECO:0007669"/>
    <property type="project" value="TreeGrafter"/>
</dbReference>
<keyword evidence="2" id="KW-0446">Lipid-binding</keyword>
<keyword evidence="4" id="KW-0445">Lipid transport</keyword>
<evidence type="ECO:0000313" key="8">
    <source>
        <dbReference type="Proteomes" id="UP000653454"/>
    </source>
</evidence>
<accession>A0A8S4EXM8</accession>
<dbReference type="InterPro" id="IPR037239">
    <property type="entry name" value="OSBP_sf"/>
</dbReference>
<dbReference type="Gene3D" id="3.30.70.3490">
    <property type="match status" value="1"/>
</dbReference>
<dbReference type="SUPFAM" id="SSF144000">
    <property type="entry name" value="Oxysterol-binding protein-like"/>
    <property type="match status" value="2"/>
</dbReference>
<sequence length="665" mass="74427">MRSIYVRKRELAGAASDSDSADGNMAPRPLTREDVLATYEEKYEEDQDTEIGLAGELVEEVAEENKSLLWFLLKQVRPGMDLSKVVLPTFILEPRSFLDKLADSYYHADILSETSNLEDPYLRFKGVLRWYLSGLYRKPKGLKKPYNPVLGELFRCSWKHRSGAVTYYVAEQVSHHPPVSAFYVSNRKDGFVIEGSLLARSKFYGNSTSAILEGCARVHLLRWGETYVTTAPYAHCKGIVVGTLSMELGGKRASELRWGETYVTTAPYAHCKGIVVGTLSMELGGKYSSARATLERASVLRWGETYVTTAPYAHCKGIVVGTLSMELGGKRASVLRWGETYVTTAPYAHCKGIVVGTLSMELGGKVHILCPDTGYQADVDFKLRSFLGGSEQTNSISGRIKRGKDTVATIEGYWDARIDIKEKQSGEESTLLDVGILKQHRLNRYLVKEAQQTPTESQRLWARVSAAIRNEDQIAATEEKTIIEEGQRTRARSQLSPWVPRIFYKDQNVVAPNGIAEQGWRYHHKNVSPWQAEEIIEYEDDFVIKSLTKGGGGSLDRIRSSLEQKQALHAERSDSDSREDTARRSKSTRTIKQSLLAIDTALREQAAAIEKLSKNVETLNENQRTVSMTRHSMSGDTSAYPWQILGGFIVAIILQAIVNWLFPSK</sequence>
<comment type="caution">
    <text evidence="7">The sequence shown here is derived from an EMBL/GenBank/DDBJ whole genome shotgun (WGS) entry which is preliminary data.</text>
</comment>
<feature type="transmembrane region" description="Helical" evidence="6">
    <location>
        <begin position="640"/>
        <end position="662"/>
    </location>
</feature>
<dbReference type="GO" id="GO:0006869">
    <property type="term" value="P:lipid transport"/>
    <property type="evidence" value="ECO:0007669"/>
    <property type="project" value="UniProtKB-KW"/>
</dbReference>
<reference evidence="7" key="1">
    <citation type="submission" date="2020-11" db="EMBL/GenBank/DDBJ databases">
        <authorList>
            <person name="Whiteford S."/>
        </authorList>
    </citation>
    <scope>NUCLEOTIDE SEQUENCE</scope>
</reference>
<evidence type="ECO:0000313" key="7">
    <source>
        <dbReference type="EMBL" id="CAG9120210.1"/>
    </source>
</evidence>
<dbReference type="Pfam" id="PF01237">
    <property type="entry name" value="Oxysterol_BP"/>
    <property type="match status" value="2"/>
</dbReference>
<comment type="similarity">
    <text evidence="1 3">Belongs to the OSBP family.</text>
</comment>
<evidence type="ECO:0000256" key="3">
    <source>
        <dbReference type="RuleBase" id="RU003844"/>
    </source>
</evidence>
<evidence type="ECO:0000256" key="1">
    <source>
        <dbReference type="ARBA" id="ARBA00008842"/>
    </source>
</evidence>
<dbReference type="Gene3D" id="2.40.160.120">
    <property type="match status" value="2"/>
</dbReference>
<name>A0A8S4EXM8_PLUXY</name>
<feature type="region of interest" description="Disordered" evidence="5">
    <location>
        <begin position="12"/>
        <end position="31"/>
    </location>
</feature>